<reference evidence="2" key="2">
    <citation type="submission" date="2016-01" db="EMBL/GenBank/DDBJ databases">
        <title>Draft Genome Sequence of Paenibacillus amylolyticus Heshi-A3 that Was Isolated from Fermented Rice Bran with Aging Salted Mackerel, Which Was Named Heshiko as Traditional Fermented Seafood in Japan.</title>
        <authorList>
            <person name="Akuzawa S."/>
            <person name="Nakagawa J."/>
            <person name="Kanekatsu T."/>
            <person name="Kubota E."/>
            <person name="Ohtake R."/>
            <person name="Suzuki T."/>
            <person name="Kanesaki Y."/>
        </authorList>
    </citation>
    <scope>NUCLEOTIDE SEQUENCE [LARGE SCALE GENOMIC DNA]</scope>
    <source>
        <strain evidence="2">Heshi-A3</strain>
    </source>
</reference>
<dbReference type="Proteomes" id="UP000069697">
    <property type="component" value="Unassembled WGS sequence"/>
</dbReference>
<evidence type="ECO:0000313" key="1">
    <source>
        <dbReference type="EMBL" id="GAS82860.1"/>
    </source>
</evidence>
<comment type="caution">
    <text evidence="1">The sequence shown here is derived from an EMBL/GenBank/DDBJ whole genome shotgun (WGS) entry which is preliminary data.</text>
</comment>
<sequence length="397" mass="46567">MKKLSQESLNCIHQLLDNFWVVRKENPELFYEIKQNEGFLRDYFKDYFRFKLVVGTNFAKVEKFQVTPQPSTGILDFKEVKDYIIFYCVLAFLDGKASKQFTLSDVCQAVVSYYPRSSKRSVNESLLPLTWKGNEGYRNRLSLVRVLKEAVQRCLIEVIDKNIEDFQERETNDALLRSTGLVKYFMRNIGFNIEGELTLNDIMLIQETQEQELGLERKHLLYRKLFLEPALYRHEVSASDFDYLKQYSRHLNEHAEKYYDMNLDVYGSSAFLVKENVSTFRRFFPASNAESNLLVQFATLLRLKIIDDNDSLVEQKDGTVLLTNIDLDIMCRQLIDENSHGWTTGLKSMSITEIKNKIKNMLFEWKLAETTHEGDLKLYDVIGRFFEKPKEENNKGV</sequence>
<dbReference type="RefSeq" id="WP_062835323.1">
    <property type="nucleotide sequence ID" value="NZ_BCNV01000001.1"/>
</dbReference>
<accession>A0A117I1X9</accession>
<dbReference type="InterPro" id="IPR013494">
    <property type="entry name" value="CHP02678"/>
</dbReference>
<evidence type="ECO:0008006" key="3">
    <source>
        <dbReference type="Google" id="ProtNLM"/>
    </source>
</evidence>
<gene>
    <name evidence="1" type="ORF">PAHA3_2934</name>
</gene>
<protein>
    <recommendedName>
        <fullName evidence="3">TIGR02678 family protein</fullName>
    </recommendedName>
</protein>
<reference evidence="1 2" key="1">
    <citation type="journal article" date="2016" name="Genome Announc.">
        <title>Draft Genome Sequence of Paenibacillus amylolyticus Heshi-A3, Isolated from Fermented Rice Bran in a Japanese Fermented Seafood Dish.</title>
        <authorList>
            <person name="Akuzawa S."/>
            <person name="Nagaoka J."/>
            <person name="Kanekatsu M."/>
            <person name="Kubota E."/>
            <person name="Ohtake R."/>
            <person name="Suzuki T."/>
            <person name="Kanesaki Y."/>
        </authorList>
    </citation>
    <scope>NUCLEOTIDE SEQUENCE [LARGE SCALE GENOMIC DNA]</scope>
    <source>
        <strain evidence="1 2">Heshi-A3</strain>
    </source>
</reference>
<dbReference type="Pfam" id="PF09661">
    <property type="entry name" value="DUF2398"/>
    <property type="match status" value="1"/>
</dbReference>
<name>A0A117I1X9_PAEAM</name>
<dbReference type="EMBL" id="BCNV01000001">
    <property type="protein sequence ID" value="GAS82860.1"/>
    <property type="molecule type" value="Genomic_DNA"/>
</dbReference>
<proteinExistence type="predicted"/>
<evidence type="ECO:0000313" key="2">
    <source>
        <dbReference type="Proteomes" id="UP000069697"/>
    </source>
</evidence>
<organism evidence="1 2">
    <name type="scientific">Paenibacillus amylolyticus</name>
    <dbReference type="NCBI Taxonomy" id="1451"/>
    <lineage>
        <taxon>Bacteria</taxon>
        <taxon>Bacillati</taxon>
        <taxon>Bacillota</taxon>
        <taxon>Bacilli</taxon>
        <taxon>Bacillales</taxon>
        <taxon>Paenibacillaceae</taxon>
        <taxon>Paenibacillus</taxon>
    </lineage>
</organism>
<dbReference type="AlphaFoldDB" id="A0A117I1X9"/>